<feature type="region of interest" description="Disordered" evidence="1">
    <location>
        <begin position="1"/>
        <end position="41"/>
    </location>
</feature>
<sequence>MAQQQTQQRMEQRAQEAEERRKRRAFARARRAEEAERSRVAWERHRAALLRSAQLHGALARELLNPVLPGQRGYMAYIRRLNRLETAINPDKPPPYPLRSPVPVADSKSSQATGLKVEAGTSGTVPSTEKARLMID</sequence>
<evidence type="ECO:0000256" key="1">
    <source>
        <dbReference type="SAM" id="MobiDB-lite"/>
    </source>
</evidence>
<dbReference type="Proteomes" id="UP000279259">
    <property type="component" value="Unassembled WGS sequence"/>
</dbReference>
<feature type="compositionally biased region" description="Pro residues" evidence="1">
    <location>
        <begin position="91"/>
        <end position="100"/>
    </location>
</feature>
<dbReference type="AlphaFoldDB" id="A0A427YD45"/>
<comment type="caution">
    <text evidence="2">The sequence shown here is derived from an EMBL/GenBank/DDBJ whole genome shotgun (WGS) entry which is preliminary data.</text>
</comment>
<dbReference type="EMBL" id="RSCD01000015">
    <property type="protein sequence ID" value="RSH89050.1"/>
    <property type="molecule type" value="Genomic_DNA"/>
</dbReference>
<dbReference type="OrthoDB" id="10430273at2759"/>
<reference evidence="2 3" key="1">
    <citation type="submission" date="2018-11" db="EMBL/GenBank/DDBJ databases">
        <title>Genome sequence of Saitozyma podzolica DSM 27192.</title>
        <authorList>
            <person name="Aliyu H."/>
            <person name="Gorte O."/>
            <person name="Ochsenreither K."/>
        </authorList>
    </citation>
    <scope>NUCLEOTIDE SEQUENCE [LARGE SCALE GENOMIC DNA]</scope>
    <source>
        <strain evidence="2 3">DSM 27192</strain>
    </source>
</reference>
<name>A0A427YD45_9TREE</name>
<proteinExistence type="predicted"/>
<organism evidence="2 3">
    <name type="scientific">Saitozyma podzolica</name>
    <dbReference type="NCBI Taxonomy" id="1890683"/>
    <lineage>
        <taxon>Eukaryota</taxon>
        <taxon>Fungi</taxon>
        <taxon>Dikarya</taxon>
        <taxon>Basidiomycota</taxon>
        <taxon>Agaricomycotina</taxon>
        <taxon>Tremellomycetes</taxon>
        <taxon>Tremellales</taxon>
        <taxon>Trimorphomycetaceae</taxon>
        <taxon>Saitozyma</taxon>
    </lineage>
</organism>
<feature type="compositionally biased region" description="Basic and acidic residues" evidence="1">
    <location>
        <begin position="30"/>
        <end position="41"/>
    </location>
</feature>
<evidence type="ECO:0000313" key="2">
    <source>
        <dbReference type="EMBL" id="RSH89050.1"/>
    </source>
</evidence>
<accession>A0A427YD45</accession>
<gene>
    <name evidence="2" type="ORF">EHS25_002712</name>
</gene>
<feature type="region of interest" description="Disordered" evidence="1">
    <location>
        <begin position="87"/>
        <end position="136"/>
    </location>
</feature>
<feature type="compositionally biased region" description="Basic and acidic residues" evidence="1">
    <location>
        <begin position="10"/>
        <end position="20"/>
    </location>
</feature>
<protein>
    <submittedName>
        <fullName evidence="2">Uncharacterized protein</fullName>
    </submittedName>
</protein>
<evidence type="ECO:0000313" key="3">
    <source>
        <dbReference type="Proteomes" id="UP000279259"/>
    </source>
</evidence>
<keyword evidence="3" id="KW-1185">Reference proteome</keyword>